<proteinExistence type="predicted"/>
<accession>A0ACC5XV02</accession>
<keyword evidence="2" id="KW-1185">Reference proteome</keyword>
<organism evidence="1 2">
    <name type="scientific">Pangasianodon gigas</name>
    <name type="common">Mekong giant catfish</name>
    <name type="synonym">Pangasius gigas</name>
    <dbReference type="NCBI Taxonomy" id="30993"/>
    <lineage>
        <taxon>Eukaryota</taxon>
        <taxon>Metazoa</taxon>
        <taxon>Chordata</taxon>
        <taxon>Craniata</taxon>
        <taxon>Vertebrata</taxon>
        <taxon>Euteleostomi</taxon>
        <taxon>Actinopterygii</taxon>
        <taxon>Neopterygii</taxon>
        <taxon>Teleostei</taxon>
        <taxon>Ostariophysi</taxon>
        <taxon>Siluriformes</taxon>
        <taxon>Pangasiidae</taxon>
        <taxon>Pangasianodon</taxon>
    </lineage>
</organism>
<dbReference type="Proteomes" id="UP000829447">
    <property type="component" value="Linkage Group LG28"/>
</dbReference>
<dbReference type="EMBL" id="CM040481">
    <property type="protein sequence ID" value="MCI4395051.1"/>
    <property type="molecule type" value="Genomic_DNA"/>
</dbReference>
<gene>
    <name evidence="1" type="ORF">PGIGA_G00176020</name>
</gene>
<sequence length="2380" mass="270543">MSSPNPGGPTREDGARRVSGVRSPMLPHSLMPVDPELLRSRLVSTGPSVLQRDPDALVFTPHTFTQQRQHSGPKPMRQELLPALKQHQNRNQPENIDTKNSARLTSDGRKPPTERTDPSSSSFHLPQIPDHLKERQVQLTQSSTSSTKKLRNSSKSHTLSISHTPSPPISSRPHFSSVEEVISAGIRCPYEIAQLIRNNPHLGFFYMTSATSKASYDLKIVPYAAINKSNYYTISARGVTHYSSDGVNFMSLECWEQEYLCHQRLQRIPTFALFRKRKAFRMWRSNVRQKTINECKCALQESLFFMNESLRPALINIRELCYRISDMDLCRIETQQAYTLEEFQSAQYTQLSEVSSRLGEFRELVKEVAVTACYTALLEAGYIPDYGKDGDESKPCADLQQLYEEIPDKTSYSDQLTKKYHCNRLTCFIRLADYLIMSTLHTLAVNSISKLLNTLQEHSAHTPTHTLIQSWASAEATHDTDDKDSVSEQNAEASVLPMFITELMLDTHALSFQPSIRDFQEIVAEIISRFQETVLFLPDSDEQEEVASGATDEEEAVAQITKQVEVVRDFKQNISVKIQQNNLFWKQTETHLKGQNLARKLYHQEEFRCPEIIRQLSEDLELAEATVKAYMKFFRFTSKSLDKTLRSFLRVFWPEDELEIQHLLITHFSRRYLTCTGQPLSFQPAVYYLSWAMIILNADLNGGHKGRKMTCEEFIANLNSQGCKYQYRLMHLKNIYKSIKMKPLQSFRVKTRCQAVDKNETSIPEDSGCSSSFGTDNNPTTTVHKTGNLICKRVTDENGRKNRKCRRAWKPFTAVLKGMVLHLQKDTSDLCEADSKHAIRLHHAMAYPVDYKKRPHVLCLKTADSRLFYFQAESEVEQTSWVAIINLIAARYSAPPLTSASHSMEAHLPQITQKTCGDGPDLEATLENDQHLQHIICNIKNSIQFAFDAADAYAHNYKSFHVFYKENESLDLEALKEQDHDLAFFGESLKRYHSQHKEALAIKLKRYLGILLVDTTQLKRKLTPSPLRCLEAINSMLPLLAKRKMDAVIAEIQDACFKLELIPTTTIEYVNSLTFLEEIQERTGSLDEEAELVCQMYKLIESYSVPTPPEDLAVFGTLRPSRSAMNNAIDKAVGERDANVTKFCQHLQQDIKELNNEVKRIKQQAENRLILDMDANRDQVRTLLGQIQKSIDELQEQAFRYKSYQKNFKVEVTKYDSLEELSAEVKLKHLLWDSLEEWDKLQNSWMQSKFVDLDPEPLSAQVNKYGKYVNQLEKGLPPNNVVPHLKAGVDAMRKKLPVITDLRNPCLKERHWSMLQSIVGFSLLESPLTVDALQELNVFNYAVEIQEISGQASGEAALETVVKKVEDSWKTTEFVVLLHRDYKDVFILGGTDDIQVLLDDSTINMATVASSRYVGPIKVKVEEWQEQLSLFSQTLDEWLICQRNWLYLESIFTAPDIQRQLPAEAKMFMQVDKSWKDIMRKVNTFPNALRAATQPGLLEIFQNNNALLDQIQKCLEAYLESKRVVFPRFYFLSNDELLEILAQTRNPQAVQPHLRKCFDAISRLEFALQTADVSEADKLYSNDILAMISPEGEKVALGKGLKARGNVEDWLGKVEEAMFTSLRRLSKAAIADYQSKPRVEWVVAGHPSQVVLTISQLMWCRDMDNCLEGDHDHFQALQQFELTNFERLNALAALVRGNLPKIHRNIITALITVDVHARDIVTELVKERVDSSSNFEWQRQLRYYWDVELDNCVARMALSQYIYGYEYLGACPRLVITPLTDRCYLCLMGALQLDLGGAPAGPAGTGKTETTKDLAKALAIQCVVFNCSDGLDYKMMGTFFSGLAQSGAWCCFDEFNRINIEVLSVIAQQLITIRNAKAAKLSRFMFEGREIKLVMTCAAFITMNPGYAGRTELPDNLKALFRPISMMVPNYALIAEVILYSEGFESSKTLARKMTQMYKLCSEQLSQQDHYDFGMRAVKSVLVMAGSLKRENPQLSEDVVLIRALRDSNLPKFLKDDAELFGGILSDLFPGVHIPEHDYGALQLNIEAALCSRSLQPVSSMTGKVIQLYETMLVRHGVMLVGPTGGGKTTVYRALADALLALHEAEGCEANPFYQPVKTYVLNPKSVSMGELYGEANPLTLEWRDGLMALCVRAAANDTSDMHKWVVSDGPVDALWIENMNTVLDDNKMLCLANSERIKLTPSIHMVFEVQDLAVASPATVSRCGMVYIDPEELKWMPYVQTWLTGLSDKVTEPVRAYLMELFESYVEKGLQFVSKRCIQAMAQVDISKVTTLCCLLEALLFSKDTPSLKMDSTRLNSMLCQTFVFCYIWAIGGNLTDSSWDAFDSFVRLQFEDNTDAKAPTWITTLLIIQNSFWDHILE</sequence>
<name>A0ACC5XV02_PANGG</name>
<reference evidence="1 2" key="1">
    <citation type="journal article" date="2022" name="bioRxiv">
        <title>An ancient truncated duplication of the anti-Mullerian hormone receptor type 2 gene is a potential conserved master sex determinant in the Pangasiidae catfish family.</title>
        <authorList>
            <person name="Wen M."/>
            <person name="Pan Q."/>
            <person name="Jouanno E."/>
            <person name="Montfort J."/>
            <person name="Zahm M."/>
            <person name="Cabau C."/>
            <person name="Klopp C."/>
            <person name="Iampietro C."/>
            <person name="Roques C."/>
            <person name="Bouchez O."/>
            <person name="Castinel A."/>
            <person name="Donnadieu C."/>
            <person name="Parrinello H."/>
            <person name="Poncet C."/>
            <person name="Belmonte E."/>
            <person name="Gautier V."/>
            <person name="Avarre J.-C."/>
            <person name="Dugue R."/>
            <person name="Gustiano R."/>
            <person name="Ha T.T.T."/>
            <person name="Campet M."/>
            <person name="Sriphairoj K."/>
            <person name="Ribolli J."/>
            <person name="de Almeida F.L."/>
            <person name="Desvignes T."/>
            <person name="Postlethwait J.H."/>
            <person name="Bucao C.F."/>
            <person name="Robinson-Rechavi M."/>
            <person name="Bobe J."/>
            <person name="Herpin A."/>
            <person name="Guiguen Y."/>
        </authorList>
    </citation>
    <scope>NUCLEOTIDE SEQUENCE [LARGE SCALE GENOMIC DNA]</scope>
    <source>
        <strain evidence="1">YG-Dec2019</strain>
    </source>
</reference>
<comment type="caution">
    <text evidence="1">The sequence shown here is derived from an EMBL/GenBank/DDBJ whole genome shotgun (WGS) entry which is preliminary data.</text>
</comment>
<protein>
    <submittedName>
        <fullName evidence="1">Uncharacterized protein</fullName>
    </submittedName>
</protein>
<evidence type="ECO:0000313" key="1">
    <source>
        <dbReference type="EMBL" id="MCI4395051.1"/>
    </source>
</evidence>
<evidence type="ECO:0000313" key="2">
    <source>
        <dbReference type="Proteomes" id="UP000829447"/>
    </source>
</evidence>